<evidence type="ECO:0000256" key="2">
    <source>
        <dbReference type="ARBA" id="ARBA00011738"/>
    </source>
</evidence>
<dbReference type="PRINTS" id="PR00799">
    <property type="entry name" value="TRANSAMINASE"/>
</dbReference>
<comment type="subunit">
    <text evidence="2">Homodimer.</text>
</comment>
<dbReference type="GO" id="GO:0005829">
    <property type="term" value="C:cytosol"/>
    <property type="evidence" value="ECO:0007669"/>
    <property type="project" value="TreeGrafter"/>
</dbReference>
<evidence type="ECO:0000256" key="4">
    <source>
        <dbReference type="ARBA" id="ARBA00022679"/>
    </source>
</evidence>
<keyword evidence="7" id="KW-1185">Reference proteome</keyword>
<organism evidence="6 7">
    <name type="scientific">Paramormyrops kingsleyae</name>
    <dbReference type="NCBI Taxonomy" id="1676925"/>
    <lineage>
        <taxon>Eukaryota</taxon>
        <taxon>Metazoa</taxon>
        <taxon>Chordata</taxon>
        <taxon>Craniata</taxon>
        <taxon>Vertebrata</taxon>
        <taxon>Euteleostomi</taxon>
        <taxon>Actinopterygii</taxon>
        <taxon>Neopterygii</taxon>
        <taxon>Teleostei</taxon>
        <taxon>Osteoglossocephala</taxon>
        <taxon>Osteoglossomorpha</taxon>
        <taxon>Osteoglossiformes</taxon>
        <taxon>Mormyridae</taxon>
        <taxon>Paramormyrops</taxon>
    </lineage>
</organism>
<dbReference type="GO" id="GO:0004069">
    <property type="term" value="F:L-aspartate:2-oxoglutarate aminotransferase activity"/>
    <property type="evidence" value="ECO:0007669"/>
    <property type="project" value="TreeGrafter"/>
</dbReference>
<sequence>MRSCRGNSVLLAVQSQADSLVRSLWARPTVLGARVVATVLGNPAYLAEWYVMIIYLPNKQEQLLEKLRLLGTPGRWDHLTQQGGLYCCTGLNGEPIVLISM</sequence>
<evidence type="ECO:0000256" key="5">
    <source>
        <dbReference type="ARBA" id="ARBA00022898"/>
    </source>
</evidence>
<dbReference type="STRING" id="1676925.ENSPKIP00000023674"/>
<dbReference type="GO" id="GO:0006532">
    <property type="term" value="P:aspartate biosynthetic process"/>
    <property type="evidence" value="ECO:0007669"/>
    <property type="project" value="TreeGrafter"/>
</dbReference>
<dbReference type="Ensembl" id="ENSPKIT00000004361.1">
    <property type="protein sequence ID" value="ENSPKIP00000023674.1"/>
    <property type="gene ID" value="ENSPKIG00000007214.1"/>
</dbReference>
<reference evidence="6" key="2">
    <citation type="submission" date="2025-09" db="UniProtKB">
        <authorList>
            <consortium name="Ensembl"/>
        </authorList>
    </citation>
    <scope>IDENTIFICATION</scope>
</reference>
<evidence type="ECO:0000313" key="7">
    <source>
        <dbReference type="Proteomes" id="UP000261540"/>
    </source>
</evidence>
<keyword evidence="3" id="KW-0032">Aminotransferase</keyword>
<dbReference type="PANTHER" id="PTHR11879:SF36">
    <property type="entry name" value="ASPARTATE AMINOTRANSFERASE, CYTOPLASMIC 2"/>
    <property type="match status" value="1"/>
</dbReference>
<dbReference type="Gene3D" id="3.90.1150.10">
    <property type="entry name" value="Aspartate Aminotransferase, domain 1"/>
    <property type="match status" value="1"/>
</dbReference>
<dbReference type="InterPro" id="IPR000796">
    <property type="entry name" value="Asp_trans"/>
</dbReference>
<evidence type="ECO:0000256" key="1">
    <source>
        <dbReference type="ARBA" id="ARBA00001933"/>
    </source>
</evidence>
<dbReference type="PANTHER" id="PTHR11879">
    <property type="entry name" value="ASPARTATE AMINOTRANSFERASE"/>
    <property type="match status" value="1"/>
</dbReference>
<keyword evidence="5" id="KW-0663">Pyridoxal phosphate</keyword>
<dbReference type="Proteomes" id="UP000261540">
    <property type="component" value="Unplaced"/>
</dbReference>
<evidence type="ECO:0000256" key="3">
    <source>
        <dbReference type="ARBA" id="ARBA00022576"/>
    </source>
</evidence>
<keyword evidence="4" id="KW-0808">Transferase</keyword>
<proteinExistence type="predicted"/>
<dbReference type="InterPro" id="IPR015424">
    <property type="entry name" value="PyrdxlP-dep_Trfase"/>
</dbReference>
<dbReference type="AlphaFoldDB" id="A0A3B3RYY7"/>
<accession>A0A3B3RYY7</accession>
<dbReference type="SUPFAM" id="SSF53383">
    <property type="entry name" value="PLP-dependent transferases"/>
    <property type="match status" value="1"/>
</dbReference>
<dbReference type="InterPro" id="IPR015422">
    <property type="entry name" value="PyrdxlP-dep_Trfase_small"/>
</dbReference>
<evidence type="ECO:0000313" key="6">
    <source>
        <dbReference type="Ensembl" id="ENSPKIP00000023674.1"/>
    </source>
</evidence>
<reference evidence="6" key="1">
    <citation type="submission" date="2025-08" db="UniProtKB">
        <authorList>
            <consortium name="Ensembl"/>
        </authorList>
    </citation>
    <scope>IDENTIFICATION</scope>
</reference>
<protein>
    <submittedName>
        <fullName evidence="6">Uncharacterized protein</fullName>
    </submittedName>
</protein>
<comment type="cofactor">
    <cofactor evidence="1">
        <name>pyridoxal 5'-phosphate</name>
        <dbReference type="ChEBI" id="CHEBI:597326"/>
    </cofactor>
</comment>
<name>A0A3B3RYY7_9TELE</name>